<dbReference type="AlphaFoldDB" id="A0A1A6HH85"/>
<evidence type="ECO:0000313" key="2">
    <source>
        <dbReference type="Proteomes" id="UP000092124"/>
    </source>
</evidence>
<comment type="caution">
    <text evidence="1">The sequence shown here is derived from an EMBL/GenBank/DDBJ whole genome shotgun (WGS) entry which is preliminary data.</text>
</comment>
<sequence length="159" mass="16902">MNTTLIGDNLLDALVVTSKLLHGQLKSKAMPSWQPSCPDQGWADSLQPSELFQAAQGVRDTYRAELFYAAQGTSWSCKAGILDSVKLDLPQGRKACHCGASLGISKMSCGQALVSPVIQQQGLARQCTAAAGPVAAITGWVFSLQELLTKYSTKMSVQG</sequence>
<protein>
    <submittedName>
        <fullName evidence="1">Uncharacterized protein</fullName>
    </submittedName>
</protein>
<reference evidence="1 2" key="1">
    <citation type="submission" date="2016-06" db="EMBL/GenBank/DDBJ databases">
        <title>The Draft Genome Sequence and Annotation of the Desert Woodrat Neotoma lepida.</title>
        <authorList>
            <person name="Campbell M."/>
            <person name="Oakeson K.F."/>
            <person name="Yandell M."/>
            <person name="Halpert J.R."/>
            <person name="Dearing D."/>
        </authorList>
    </citation>
    <scope>NUCLEOTIDE SEQUENCE [LARGE SCALE GENOMIC DNA]</scope>
    <source>
        <strain evidence="1">417</strain>
        <tissue evidence="1">Liver</tissue>
    </source>
</reference>
<accession>A0A1A6HH85</accession>
<organism evidence="1 2">
    <name type="scientific">Neotoma lepida</name>
    <name type="common">Desert woodrat</name>
    <dbReference type="NCBI Taxonomy" id="56216"/>
    <lineage>
        <taxon>Eukaryota</taxon>
        <taxon>Metazoa</taxon>
        <taxon>Chordata</taxon>
        <taxon>Craniata</taxon>
        <taxon>Vertebrata</taxon>
        <taxon>Euteleostomi</taxon>
        <taxon>Mammalia</taxon>
        <taxon>Eutheria</taxon>
        <taxon>Euarchontoglires</taxon>
        <taxon>Glires</taxon>
        <taxon>Rodentia</taxon>
        <taxon>Myomorpha</taxon>
        <taxon>Muroidea</taxon>
        <taxon>Cricetidae</taxon>
        <taxon>Neotominae</taxon>
        <taxon>Neotoma</taxon>
    </lineage>
</organism>
<evidence type="ECO:0000313" key="1">
    <source>
        <dbReference type="EMBL" id="OBS77315.1"/>
    </source>
</evidence>
<gene>
    <name evidence="1" type="ORF">A6R68_16245</name>
</gene>
<proteinExistence type="predicted"/>
<keyword evidence="2" id="KW-1185">Reference proteome</keyword>
<name>A0A1A6HH85_NEOLE</name>
<dbReference type="EMBL" id="LZPO01030507">
    <property type="protein sequence ID" value="OBS77315.1"/>
    <property type="molecule type" value="Genomic_DNA"/>
</dbReference>
<dbReference type="Proteomes" id="UP000092124">
    <property type="component" value="Unassembled WGS sequence"/>
</dbReference>